<proteinExistence type="predicted"/>
<dbReference type="Proteomes" id="UP000191154">
    <property type="component" value="Unassembled WGS sequence"/>
</dbReference>
<dbReference type="EMBL" id="LZYZ01000006">
    <property type="protein sequence ID" value="OOM10613.1"/>
    <property type="molecule type" value="Genomic_DNA"/>
</dbReference>
<dbReference type="AlphaFoldDB" id="A0A1S8N2G7"/>
<accession>A0A1S8N2G7</accession>
<organism evidence="5 6">
    <name type="scientific">Clostridium saccharobutylicum</name>
    <dbReference type="NCBI Taxonomy" id="169679"/>
    <lineage>
        <taxon>Bacteria</taxon>
        <taxon>Bacillati</taxon>
        <taxon>Bacillota</taxon>
        <taxon>Clostridia</taxon>
        <taxon>Eubacteriales</taxon>
        <taxon>Clostridiaceae</taxon>
        <taxon>Clostridium</taxon>
    </lineage>
</organism>
<feature type="repeat" description="Cell wall-binding" evidence="2">
    <location>
        <begin position="134"/>
        <end position="153"/>
    </location>
</feature>
<evidence type="ECO:0000256" key="1">
    <source>
        <dbReference type="ARBA" id="ARBA00022737"/>
    </source>
</evidence>
<feature type="compositionally biased region" description="Basic and acidic residues" evidence="3">
    <location>
        <begin position="50"/>
        <end position="66"/>
    </location>
</feature>
<keyword evidence="1" id="KW-0677">Repeat</keyword>
<dbReference type="SUPFAM" id="SSF69360">
    <property type="entry name" value="Cell wall binding repeat"/>
    <property type="match status" value="1"/>
</dbReference>
<evidence type="ECO:0000313" key="6">
    <source>
        <dbReference type="Proteomes" id="UP000191154"/>
    </source>
</evidence>
<feature type="chain" id="PRO_5013227217" evidence="4">
    <location>
        <begin position="32"/>
        <end position="366"/>
    </location>
</feature>
<feature type="signal peptide" evidence="4">
    <location>
        <begin position="1"/>
        <end position="31"/>
    </location>
</feature>
<dbReference type="Pfam" id="PF01473">
    <property type="entry name" value="Choline_bind_1"/>
    <property type="match status" value="3"/>
</dbReference>
<evidence type="ECO:0000256" key="3">
    <source>
        <dbReference type="SAM" id="MobiDB-lite"/>
    </source>
</evidence>
<protein>
    <submittedName>
        <fullName evidence="5">Toxin B</fullName>
    </submittedName>
</protein>
<comment type="caution">
    <text evidence="5">The sequence shown here is derived from an EMBL/GenBank/DDBJ whole genome shotgun (WGS) entry which is preliminary data.</text>
</comment>
<gene>
    <name evidence="5" type="primary">toxB_6</name>
    <name evidence="5" type="ORF">CLOSAC_32340</name>
</gene>
<keyword evidence="4" id="KW-0732">Signal</keyword>
<dbReference type="PROSITE" id="PS51170">
    <property type="entry name" value="CW"/>
    <property type="match status" value="2"/>
</dbReference>
<evidence type="ECO:0000313" key="5">
    <source>
        <dbReference type="EMBL" id="OOM10613.1"/>
    </source>
</evidence>
<dbReference type="InterPro" id="IPR018337">
    <property type="entry name" value="Cell_wall/Cho-bd_repeat"/>
</dbReference>
<evidence type="ECO:0000256" key="4">
    <source>
        <dbReference type="SAM" id="SignalP"/>
    </source>
</evidence>
<dbReference type="RefSeq" id="WP_176127634.1">
    <property type="nucleotide sequence ID" value="NZ_LZYZ01000006.1"/>
</dbReference>
<dbReference type="Gene3D" id="2.10.270.10">
    <property type="entry name" value="Cholin Binding"/>
    <property type="match status" value="1"/>
</dbReference>
<dbReference type="STRING" id="169679.CSACC_23660"/>
<feature type="region of interest" description="Disordered" evidence="3">
    <location>
        <begin position="38"/>
        <end position="70"/>
    </location>
</feature>
<feature type="repeat" description="Cell wall-binding" evidence="2">
    <location>
        <begin position="114"/>
        <end position="133"/>
    </location>
</feature>
<sequence length="366" mass="41737">MKEVNINKIVALTLLSMTVLTNIMMTGCASSQETFNPDGIQLKTQNSDNNSKEDNVVEDKNTENSKDGGNNAVEWKLINDTWYCYDNYGSKQIGWIKDDGKWFYMDPYCDGAMVKGWILLNNNRYYTNSDGAMETGFVRIDDVTYYFSSNGVMQNISTIGKPEWKVDKNDILFEYSLLRYGNYIVSTQVYDSNDKQIRTCNWNYKKTVEEESKQFVSVSGRLGEMKSGDYIIANVVPDNDLTLNSKSEKMTVIENAAMNIDVSKFEISGEANEDDKEYCNFTLTSNDRFKDGIYVIYGQDSKDSNNTFIGTSYCNGDTNTIDFKKVISRFIDGEVSNFKLARIYDIQIDDNLSGTCKIQVSDKFNR</sequence>
<dbReference type="PROSITE" id="PS51257">
    <property type="entry name" value="PROKAR_LIPOPROTEIN"/>
    <property type="match status" value="1"/>
</dbReference>
<name>A0A1S8N2G7_CLOSA</name>
<evidence type="ECO:0000256" key="2">
    <source>
        <dbReference type="PROSITE-ProRule" id="PRU00591"/>
    </source>
</evidence>
<reference evidence="5 6" key="1">
    <citation type="submission" date="2016-05" db="EMBL/GenBank/DDBJ databases">
        <title>Microbial solvent formation.</title>
        <authorList>
            <person name="Poehlein A."/>
            <person name="Montoya Solano J.D."/>
            <person name="Flitsch S."/>
            <person name="Krabben P."/>
            <person name="Duerre P."/>
            <person name="Daniel R."/>
        </authorList>
    </citation>
    <scope>NUCLEOTIDE SEQUENCE [LARGE SCALE GENOMIC DNA]</scope>
    <source>
        <strain evidence="5 6">L1-8</strain>
    </source>
</reference>